<organism evidence="2 3">
    <name type="scientific">Sulfobacillus acidophilus</name>
    <dbReference type="NCBI Taxonomy" id="53633"/>
    <lineage>
        <taxon>Bacteria</taxon>
        <taxon>Bacillati</taxon>
        <taxon>Bacillota</taxon>
        <taxon>Clostridia</taxon>
        <taxon>Eubacteriales</taxon>
        <taxon>Clostridiales Family XVII. Incertae Sedis</taxon>
        <taxon>Sulfobacillus</taxon>
    </lineage>
</organism>
<evidence type="ECO:0000256" key="1">
    <source>
        <dbReference type="SAM" id="MobiDB-lite"/>
    </source>
</evidence>
<dbReference type="Proteomes" id="UP000241848">
    <property type="component" value="Unassembled WGS sequence"/>
</dbReference>
<gene>
    <name evidence="2" type="ORF">C7B45_00100</name>
</gene>
<dbReference type="InterPro" id="IPR009359">
    <property type="entry name" value="PaaB"/>
</dbReference>
<evidence type="ECO:0000313" key="3">
    <source>
        <dbReference type="Proteomes" id="UP000241848"/>
    </source>
</evidence>
<name>A0A2T2WP94_9FIRM</name>
<dbReference type="Pfam" id="PF06243">
    <property type="entry name" value="PaaB"/>
    <property type="match status" value="1"/>
</dbReference>
<evidence type="ECO:0000313" key="2">
    <source>
        <dbReference type="EMBL" id="PSR24059.1"/>
    </source>
</evidence>
<proteinExistence type="predicted"/>
<protein>
    <submittedName>
        <fullName evidence="2">1,2-phenylacetyl-CoA epoxidase subunit B</fullName>
    </submittedName>
</protein>
<dbReference type="InterPro" id="IPR038693">
    <property type="entry name" value="PaaB_sf"/>
</dbReference>
<accession>A0A2T2WP94</accession>
<sequence>MRNLDSEVYEVFAQSDSLSPHVHVFNVQASSPEMALVLAEENFFRRAEFVSLWVVRRDHIHHLGFGDRDGFKKTAKPYRTTDDYKYLRDKWRYYREHPMNPDADRTSTQGGHEHDFTRD</sequence>
<reference evidence="2 3" key="1">
    <citation type="journal article" date="2014" name="BMC Genomics">
        <title>Comparison of environmental and isolate Sulfobacillus genomes reveals diverse carbon, sulfur, nitrogen, and hydrogen metabolisms.</title>
        <authorList>
            <person name="Justice N.B."/>
            <person name="Norman A."/>
            <person name="Brown C.T."/>
            <person name="Singh A."/>
            <person name="Thomas B.C."/>
            <person name="Banfield J.F."/>
        </authorList>
    </citation>
    <scope>NUCLEOTIDE SEQUENCE [LARGE SCALE GENOMIC DNA]</scope>
    <source>
        <strain evidence="2">AMDSBA3</strain>
    </source>
</reference>
<dbReference type="EMBL" id="PXYV01000001">
    <property type="protein sequence ID" value="PSR24059.1"/>
    <property type="molecule type" value="Genomic_DNA"/>
</dbReference>
<dbReference type="Gene3D" id="3.10.20.520">
    <property type="entry name" value="Phenylacetic acid degradation B"/>
    <property type="match status" value="1"/>
</dbReference>
<dbReference type="AlphaFoldDB" id="A0A2T2WP94"/>
<feature type="region of interest" description="Disordered" evidence="1">
    <location>
        <begin position="97"/>
        <end position="119"/>
    </location>
</feature>
<comment type="caution">
    <text evidence="2">The sequence shown here is derived from an EMBL/GenBank/DDBJ whole genome shotgun (WGS) entry which is preliminary data.</text>
</comment>